<dbReference type="EMBL" id="LAZR01008427">
    <property type="protein sequence ID" value="KKM78836.1"/>
    <property type="molecule type" value="Genomic_DNA"/>
</dbReference>
<protein>
    <submittedName>
        <fullName evidence="1">Uncharacterized protein</fullName>
    </submittedName>
</protein>
<name>A0A0F9KVR8_9ZZZZ</name>
<sequence length="302" mass="35229">MTKLKLLGVGGYVFGDWSMSDEVNGIIKKYKLEDLELVRDRVANFLYLEKNLIKRRLPKNKNVWDNELLTLKYENFPGAKAPTQLSVLYQVWKNDCPSKDLNVSGQHAKIIQGLRELGFQFKKDPRSVKKGGREVWKFRKNGKDYRHCYGFNPDYVVLKKSSYIEIAKKDIIKLKRKNICPITGRGITGNIGLEIDHKVPVEACKKMGHLPAIFKKERLIDEKWKKDFQIIRKKINNQKREACAKCLREEPIWVFPWAEGLLEVNGLIENNSFKTEWNGNCDNCFWSNLDKVPDIVKKLNKR</sequence>
<organism evidence="1">
    <name type="scientific">marine sediment metagenome</name>
    <dbReference type="NCBI Taxonomy" id="412755"/>
    <lineage>
        <taxon>unclassified sequences</taxon>
        <taxon>metagenomes</taxon>
        <taxon>ecological metagenomes</taxon>
    </lineage>
</organism>
<gene>
    <name evidence="1" type="ORF">LCGC14_1356030</name>
</gene>
<accession>A0A0F9KVR8</accession>
<reference evidence="1" key="1">
    <citation type="journal article" date="2015" name="Nature">
        <title>Complex archaea that bridge the gap between prokaryotes and eukaryotes.</title>
        <authorList>
            <person name="Spang A."/>
            <person name="Saw J.H."/>
            <person name="Jorgensen S.L."/>
            <person name="Zaremba-Niedzwiedzka K."/>
            <person name="Martijn J."/>
            <person name="Lind A.E."/>
            <person name="van Eijk R."/>
            <person name="Schleper C."/>
            <person name="Guy L."/>
            <person name="Ettema T.J."/>
        </authorList>
    </citation>
    <scope>NUCLEOTIDE SEQUENCE</scope>
</reference>
<evidence type="ECO:0000313" key="1">
    <source>
        <dbReference type="EMBL" id="KKM78836.1"/>
    </source>
</evidence>
<dbReference type="AlphaFoldDB" id="A0A0F9KVR8"/>
<comment type="caution">
    <text evidence="1">The sequence shown here is derived from an EMBL/GenBank/DDBJ whole genome shotgun (WGS) entry which is preliminary data.</text>
</comment>
<proteinExistence type="predicted"/>